<dbReference type="Proteomes" id="UP000294847">
    <property type="component" value="Chromosome 6"/>
</dbReference>
<feature type="chain" id="PRO_5020766484" description="Glucanase" evidence="10">
    <location>
        <begin position="17"/>
        <end position="429"/>
    </location>
</feature>
<keyword evidence="7 9" id="KW-0326">Glycosidase</keyword>
<dbReference type="AlphaFoldDB" id="A0A4P7NS37"/>
<dbReference type="PANTHER" id="PTHR33753:SF1">
    <property type="entry name" value="ENDO-BETA-1,4-GLUCANASE CELB"/>
    <property type="match status" value="1"/>
</dbReference>
<evidence type="ECO:0000256" key="4">
    <source>
        <dbReference type="ARBA" id="ARBA00023001"/>
    </source>
</evidence>
<protein>
    <recommendedName>
        <fullName evidence="9">Glucanase</fullName>
        <ecNumber evidence="9">3.2.1.-</ecNumber>
    </recommendedName>
</protein>
<dbReference type="EMBL" id="CP034209">
    <property type="protein sequence ID" value="QBZ65160.1"/>
    <property type="molecule type" value="Genomic_DNA"/>
</dbReference>
<dbReference type="InterPro" id="IPR001722">
    <property type="entry name" value="Glyco_hydro_7"/>
</dbReference>
<dbReference type="SUPFAM" id="SSF49899">
    <property type="entry name" value="Concanavalin A-like lectins/glucanases"/>
    <property type="match status" value="1"/>
</dbReference>
<feature type="signal peptide" evidence="10">
    <location>
        <begin position="1"/>
        <end position="16"/>
    </location>
</feature>
<dbReference type="GO" id="GO:0030245">
    <property type="term" value="P:cellulose catabolic process"/>
    <property type="evidence" value="ECO:0007669"/>
    <property type="project" value="UniProtKB-KW"/>
</dbReference>
<proteinExistence type="inferred from homology"/>
<evidence type="ECO:0000256" key="2">
    <source>
        <dbReference type="ARBA" id="ARBA00006044"/>
    </source>
</evidence>
<comment type="catalytic activity">
    <reaction evidence="1">
        <text>Endohydrolysis of (1-&gt;4)-beta-D-glucosidic linkages in cellulose, lichenin and cereal beta-D-glucans.</text>
        <dbReference type="EC" id="3.2.1.4"/>
    </reaction>
</comment>
<evidence type="ECO:0000256" key="9">
    <source>
        <dbReference type="RuleBase" id="RU361164"/>
    </source>
</evidence>
<sequence>MTVLLTLALLGSLVAAQKPVGTEVHPKITTYRCTKEGGCTEKTNYIVIDSLAHHVFQPAAPSYSCGGWGEAANATACPTKEACHENCHMQGQSDYSNIGVTTSGSSLRLQHIMPNGNVVSPRVYLLDETEHKYEMLQLTGNEFTFDVVMNQLPCGMNSALYLSEMEADGGKSDINEGGAYWGTGYCDAQCYTTPFINGEGNLIGAGSCCNEMDIWEANSRSAHIAPHPCNVPGLVECTGAACGGDSAGICDKPGCAWNSYRNGSPNYYGRDDEFKVDSTKPMTVVTQFPTGADGKLEAIRRLYVQDGVVIRAERVKKEGLPAVNELNDELCRATNSNRFLELGAHAGMGDALSRGMVLALSIWWDEGGYMQWLDGANDGAGPCNATEGAPSFIRQVEPYPEVTFSNMKWGEIDSTYEGKERCVKKRSTM</sequence>
<dbReference type="GO" id="GO:0008810">
    <property type="term" value="F:cellulase activity"/>
    <property type="evidence" value="ECO:0007669"/>
    <property type="project" value="UniProtKB-EC"/>
</dbReference>
<dbReference type="EC" id="3.2.1.-" evidence="9"/>
<keyword evidence="10" id="KW-0732">Signal</keyword>
<evidence type="ECO:0000256" key="1">
    <source>
        <dbReference type="ARBA" id="ARBA00000966"/>
    </source>
</evidence>
<accession>A0A4P7NS37</accession>
<organism evidence="11 12">
    <name type="scientific">Pyricularia oryzae</name>
    <name type="common">Rice blast fungus</name>
    <name type="synonym">Magnaporthe oryzae</name>
    <dbReference type="NCBI Taxonomy" id="318829"/>
    <lineage>
        <taxon>Eukaryota</taxon>
        <taxon>Fungi</taxon>
        <taxon>Dikarya</taxon>
        <taxon>Ascomycota</taxon>
        <taxon>Pezizomycotina</taxon>
        <taxon>Sordariomycetes</taxon>
        <taxon>Sordariomycetidae</taxon>
        <taxon>Magnaporthales</taxon>
        <taxon>Pyriculariaceae</taxon>
        <taxon>Pyricularia</taxon>
    </lineage>
</organism>
<keyword evidence="3 9" id="KW-0378">Hydrolase</keyword>
<comment type="similarity">
    <text evidence="2 9">Belongs to the glycosyl hydrolase 7 (cellulase C) family.</text>
</comment>
<evidence type="ECO:0000256" key="7">
    <source>
        <dbReference type="ARBA" id="ARBA00023295"/>
    </source>
</evidence>
<evidence type="ECO:0000256" key="3">
    <source>
        <dbReference type="ARBA" id="ARBA00022801"/>
    </source>
</evidence>
<dbReference type="Gene3D" id="2.70.100.10">
    <property type="entry name" value="Glycoside hydrolase, family 7, domain"/>
    <property type="match status" value="1"/>
</dbReference>
<dbReference type="InterPro" id="IPR037019">
    <property type="entry name" value="Glyco_hydro_7_sf"/>
</dbReference>
<evidence type="ECO:0000256" key="8">
    <source>
        <dbReference type="ARBA" id="ARBA00023326"/>
    </source>
</evidence>
<evidence type="ECO:0000313" key="12">
    <source>
        <dbReference type="Proteomes" id="UP000294847"/>
    </source>
</evidence>
<dbReference type="CDD" id="cd07999">
    <property type="entry name" value="GH7_CBH_EG"/>
    <property type="match status" value="1"/>
</dbReference>
<evidence type="ECO:0000313" key="11">
    <source>
        <dbReference type="EMBL" id="QBZ65160.1"/>
    </source>
</evidence>
<evidence type="ECO:0000256" key="5">
    <source>
        <dbReference type="ARBA" id="ARBA00023180"/>
    </source>
</evidence>
<evidence type="ECO:0000256" key="10">
    <source>
        <dbReference type="SAM" id="SignalP"/>
    </source>
</evidence>
<dbReference type="PANTHER" id="PTHR33753">
    <property type="entry name" value="1,4-BETA-D-GLUCAN CELLOBIOHYDROLASE B"/>
    <property type="match status" value="1"/>
</dbReference>
<keyword evidence="5" id="KW-0325">Glycoprotein</keyword>
<gene>
    <name evidence="11" type="ORF">PoMZ_06865</name>
</gene>
<keyword evidence="4 9" id="KW-0136">Cellulose degradation</keyword>
<dbReference type="Pfam" id="PF00840">
    <property type="entry name" value="Glyco_hydro_7"/>
    <property type="match status" value="1"/>
</dbReference>
<evidence type="ECO:0000256" key="6">
    <source>
        <dbReference type="ARBA" id="ARBA00023277"/>
    </source>
</evidence>
<keyword evidence="6" id="KW-0119">Carbohydrate metabolism</keyword>
<name>A0A4P7NS37_PYROR</name>
<dbReference type="InterPro" id="IPR013320">
    <property type="entry name" value="ConA-like_dom_sf"/>
</dbReference>
<dbReference type="PRINTS" id="PR00734">
    <property type="entry name" value="GLHYDRLASE7"/>
</dbReference>
<keyword evidence="8 9" id="KW-0624">Polysaccharide degradation</keyword>
<reference evidence="11 12" key="1">
    <citation type="journal article" date="2019" name="Mol. Biol. Evol.">
        <title>Blast fungal genomes show frequent chromosomal changes, gene gains and losses, and effector gene turnover.</title>
        <authorList>
            <person name="Gomez Luciano L.B."/>
            <person name="Jason Tsai I."/>
            <person name="Chuma I."/>
            <person name="Tosa Y."/>
            <person name="Chen Y.H."/>
            <person name="Li J.Y."/>
            <person name="Li M.Y."/>
            <person name="Jade Lu M.Y."/>
            <person name="Nakayashiki H."/>
            <person name="Li W.H."/>
        </authorList>
    </citation>
    <scope>NUCLEOTIDE SEQUENCE [LARGE SCALE GENOMIC DNA]</scope>
    <source>
        <strain evidence="11">MZ5-1-6</strain>
    </source>
</reference>